<evidence type="ECO:0000313" key="2">
    <source>
        <dbReference type="EMBL" id="EIE25848.1"/>
    </source>
</evidence>
<proteinExistence type="predicted"/>
<protein>
    <submittedName>
        <fullName evidence="2">Uncharacterized protein</fullName>
    </submittedName>
</protein>
<dbReference type="GeneID" id="17043852"/>
<sequence length="175" mass="18857">MAAARGASDLQTPFATACLASPFEAPSPRDMHLSPAEERLVPTPSLGRSCGLPAGESAEGDSPREQAERERALRMLACLWANTEKAPWAEAQPPQADSRKREQPHPQRPAAPPPASCAVQHKSGGATGKRLFGIVGDGQSEWQPLVRECNQMMELGGVDTEWLHDMLDFADTVYG</sequence>
<accession>I0Z5C9</accession>
<dbReference type="OrthoDB" id="10558701at2759"/>
<feature type="region of interest" description="Disordered" evidence="1">
    <location>
        <begin position="21"/>
        <end position="69"/>
    </location>
</feature>
<dbReference type="RefSeq" id="XP_005650392.1">
    <property type="nucleotide sequence ID" value="XM_005650335.1"/>
</dbReference>
<evidence type="ECO:0000256" key="1">
    <source>
        <dbReference type="SAM" id="MobiDB-lite"/>
    </source>
</evidence>
<gene>
    <name evidence="2" type="ORF">COCSUDRAFT_32397</name>
</gene>
<organism evidence="2 3">
    <name type="scientific">Coccomyxa subellipsoidea (strain C-169)</name>
    <name type="common">Green microalga</name>
    <dbReference type="NCBI Taxonomy" id="574566"/>
    <lineage>
        <taxon>Eukaryota</taxon>
        <taxon>Viridiplantae</taxon>
        <taxon>Chlorophyta</taxon>
        <taxon>core chlorophytes</taxon>
        <taxon>Trebouxiophyceae</taxon>
        <taxon>Trebouxiophyceae incertae sedis</taxon>
        <taxon>Coccomyxaceae</taxon>
        <taxon>Coccomyxa</taxon>
        <taxon>Coccomyxa subellipsoidea</taxon>
    </lineage>
</organism>
<feature type="compositionally biased region" description="Basic and acidic residues" evidence="1">
    <location>
        <begin position="27"/>
        <end position="40"/>
    </location>
</feature>
<dbReference type="EMBL" id="AGSI01000003">
    <property type="protein sequence ID" value="EIE25848.1"/>
    <property type="molecule type" value="Genomic_DNA"/>
</dbReference>
<reference evidence="2 3" key="1">
    <citation type="journal article" date="2012" name="Genome Biol.">
        <title>The genome of the polar eukaryotic microalga coccomyxa subellipsoidea reveals traits of cold adaptation.</title>
        <authorList>
            <person name="Blanc G."/>
            <person name="Agarkova I."/>
            <person name="Grimwood J."/>
            <person name="Kuo A."/>
            <person name="Brueggeman A."/>
            <person name="Dunigan D."/>
            <person name="Gurnon J."/>
            <person name="Ladunga I."/>
            <person name="Lindquist E."/>
            <person name="Lucas S."/>
            <person name="Pangilinan J."/>
            <person name="Proschold T."/>
            <person name="Salamov A."/>
            <person name="Schmutz J."/>
            <person name="Weeks D."/>
            <person name="Yamada T."/>
            <person name="Claverie J.M."/>
            <person name="Grigoriev I."/>
            <person name="Van Etten J."/>
            <person name="Lomsadze A."/>
            <person name="Borodovsky M."/>
        </authorList>
    </citation>
    <scope>NUCLEOTIDE SEQUENCE [LARGE SCALE GENOMIC DNA]</scope>
    <source>
        <strain evidence="2 3">C-169</strain>
    </source>
</reference>
<keyword evidence="3" id="KW-1185">Reference proteome</keyword>
<comment type="caution">
    <text evidence="2">The sequence shown here is derived from an EMBL/GenBank/DDBJ whole genome shotgun (WGS) entry which is preliminary data.</text>
</comment>
<evidence type="ECO:0000313" key="3">
    <source>
        <dbReference type="Proteomes" id="UP000007264"/>
    </source>
</evidence>
<feature type="region of interest" description="Disordered" evidence="1">
    <location>
        <begin position="84"/>
        <end position="123"/>
    </location>
</feature>
<dbReference type="AlphaFoldDB" id="I0Z5C9"/>
<dbReference type="KEGG" id="csl:COCSUDRAFT_32397"/>
<feature type="compositionally biased region" description="Pro residues" evidence="1">
    <location>
        <begin position="106"/>
        <end position="115"/>
    </location>
</feature>
<dbReference type="Proteomes" id="UP000007264">
    <property type="component" value="Unassembled WGS sequence"/>
</dbReference>
<name>I0Z5C9_COCSC</name>